<dbReference type="Gene3D" id="2.30.30.760">
    <property type="match status" value="1"/>
</dbReference>
<dbReference type="Proteomes" id="UP000095342">
    <property type="component" value="Chromosome"/>
</dbReference>
<dbReference type="EMBL" id="CP017448">
    <property type="protein sequence ID" value="AOV18467.1"/>
    <property type="molecule type" value="Genomic_DNA"/>
</dbReference>
<keyword evidence="9" id="KW-0282">Flagellum</keyword>
<dbReference type="InterPro" id="IPR039246">
    <property type="entry name" value="Flagellar_FlgA"/>
</dbReference>
<comment type="subcellular location">
    <subcellularLocation>
        <location evidence="1 7">Periplasm</location>
    </subcellularLocation>
</comment>
<dbReference type="NCBIfam" id="TIGR03170">
    <property type="entry name" value="flgA_cterm"/>
    <property type="match status" value="1"/>
</dbReference>
<dbReference type="RefSeq" id="WP_070073993.1">
    <property type="nucleotide sequence ID" value="NZ_CP017448.1"/>
</dbReference>
<comment type="function">
    <text evidence="6 7">Involved in the assembly process of the P-ring formation. It may associate with FlgF on the rod constituting a structure essential for the P-ring assembly or may act as a modulator protein for the P-ring assembly.</text>
</comment>
<evidence type="ECO:0000313" key="10">
    <source>
        <dbReference type="Proteomes" id="UP000095342"/>
    </source>
</evidence>
<dbReference type="CDD" id="cd11614">
    <property type="entry name" value="SAF_CpaB_FlgA_like"/>
    <property type="match status" value="1"/>
</dbReference>
<keyword evidence="9" id="KW-0969">Cilium</keyword>
<evidence type="ECO:0000256" key="5">
    <source>
        <dbReference type="ARBA" id="ARBA00022764"/>
    </source>
</evidence>
<dbReference type="Pfam" id="PF13144">
    <property type="entry name" value="ChapFlgA"/>
    <property type="match status" value="1"/>
</dbReference>
<dbReference type="PANTHER" id="PTHR36307:SF1">
    <property type="entry name" value="FLAGELLA BASAL BODY P-RING FORMATION PROTEIN FLGA"/>
    <property type="match status" value="1"/>
</dbReference>
<feature type="domain" description="SAF" evidence="8">
    <location>
        <begin position="97"/>
        <end position="159"/>
    </location>
</feature>
<dbReference type="InterPro" id="IPR017585">
    <property type="entry name" value="SAF_FlgA"/>
</dbReference>
<dbReference type="AlphaFoldDB" id="A0A1D8KC12"/>
<gene>
    <name evidence="9" type="ORF">BJI67_05890</name>
</gene>
<organism evidence="9 10">
    <name type="scientific">Acidihalobacter aeolianus</name>
    <dbReference type="NCBI Taxonomy" id="2792603"/>
    <lineage>
        <taxon>Bacteria</taxon>
        <taxon>Pseudomonadati</taxon>
        <taxon>Pseudomonadota</taxon>
        <taxon>Gammaproteobacteria</taxon>
        <taxon>Chromatiales</taxon>
        <taxon>Ectothiorhodospiraceae</taxon>
        <taxon>Acidihalobacter</taxon>
    </lineage>
</organism>
<evidence type="ECO:0000256" key="2">
    <source>
        <dbReference type="ARBA" id="ARBA00010474"/>
    </source>
</evidence>
<accession>A0A1D8KC12</accession>
<name>A0A1D8KC12_9GAMM</name>
<dbReference type="KEGG" id="aaeo:BJI67_05890"/>
<dbReference type="GO" id="GO:0042597">
    <property type="term" value="C:periplasmic space"/>
    <property type="evidence" value="ECO:0007669"/>
    <property type="project" value="UniProtKB-SubCell"/>
</dbReference>
<evidence type="ECO:0000256" key="4">
    <source>
        <dbReference type="ARBA" id="ARBA00022729"/>
    </source>
</evidence>
<keyword evidence="7" id="KW-1005">Bacterial flagellum biogenesis</keyword>
<evidence type="ECO:0000259" key="8">
    <source>
        <dbReference type="SMART" id="SM00858"/>
    </source>
</evidence>
<protein>
    <recommendedName>
        <fullName evidence="3 7">Flagella basal body P-ring formation protein FlgA</fullName>
    </recommendedName>
</protein>
<dbReference type="InterPro" id="IPR041231">
    <property type="entry name" value="FlgA_N"/>
</dbReference>
<sequence length="222" mass="22798">MFPLTAIAAPTYEPHAAILRAASSYALSAARSELPGAKLSVAPAPLDARLALAACGQSLSTFRPNGGAVVGNTVIGVRCNGVHPWTLYVPVKVSARLPVVVAARPLVRGEQLGAGDLKLATRDLGNLAYGYLTAESQALGQIVMRQTNAGQVILPGMLAPPILVKRGQQVTLVSSAEGIEVSTEGVALASGARGQWVKVRNSRSHRIIDGVVAGPGRVSVGG</sequence>
<dbReference type="Gene3D" id="3.90.1210.10">
    <property type="entry name" value="Antifreeze-like/N-acetylneuraminic acid synthase C-terminal domain"/>
    <property type="match status" value="1"/>
</dbReference>
<dbReference type="InterPro" id="IPR013974">
    <property type="entry name" value="SAF"/>
</dbReference>
<comment type="similarity">
    <text evidence="2 7">Belongs to the FlgA family.</text>
</comment>
<evidence type="ECO:0000256" key="6">
    <source>
        <dbReference type="ARBA" id="ARBA00025643"/>
    </source>
</evidence>
<dbReference type="SMART" id="SM00858">
    <property type="entry name" value="SAF"/>
    <property type="match status" value="1"/>
</dbReference>
<keyword evidence="10" id="KW-1185">Reference proteome</keyword>
<keyword evidence="5 7" id="KW-0574">Periplasm</keyword>
<dbReference type="PANTHER" id="PTHR36307">
    <property type="entry name" value="FLAGELLA BASAL BODY P-RING FORMATION PROTEIN FLGA"/>
    <property type="match status" value="1"/>
</dbReference>
<evidence type="ECO:0000256" key="1">
    <source>
        <dbReference type="ARBA" id="ARBA00004418"/>
    </source>
</evidence>
<dbReference type="Pfam" id="PF17656">
    <property type="entry name" value="ChapFlgA_N"/>
    <property type="match status" value="1"/>
</dbReference>
<reference evidence="9 10" key="1">
    <citation type="submission" date="2016-09" db="EMBL/GenBank/DDBJ databases">
        <title>Acidihalobacter prosperus V6 (DSM14174).</title>
        <authorList>
            <person name="Khaleque H.N."/>
            <person name="Ramsay J.P."/>
            <person name="Murphy R.J.T."/>
            <person name="Kaksonen A.H."/>
            <person name="Boxall N.J."/>
            <person name="Watkin E.L.J."/>
        </authorList>
    </citation>
    <scope>NUCLEOTIDE SEQUENCE [LARGE SCALE GENOMIC DNA]</scope>
    <source>
        <strain evidence="9 10">V6</strain>
    </source>
</reference>
<evidence type="ECO:0000313" key="9">
    <source>
        <dbReference type="EMBL" id="AOV18467.1"/>
    </source>
</evidence>
<keyword evidence="9" id="KW-0966">Cell projection</keyword>
<keyword evidence="4" id="KW-0732">Signal</keyword>
<dbReference type="GO" id="GO:0044780">
    <property type="term" value="P:bacterial-type flagellum assembly"/>
    <property type="evidence" value="ECO:0007669"/>
    <property type="project" value="InterPro"/>
</dbReference>
<evidence type="ECO:0000256" key="3">
    <source>
        <dbReference type="ARBA" id="ARBA00014754"/>
    </source>
</evidence>
<evidence type="ECO:0000256" key="7">
    <source>
        <dbReference type="RuleBase" id="RU362063"/>
    </source>
</evidence>
<proteinExistence type="inferred from homology"/>